<dbReference type="PATRIC" id="fig|558151.6.peg.4738"/>
<comment type="caution">
    <text evidence="1">The sequence shown here is derived from an EMBL/GenBank/DDBJ whole genome shotgun (WGS) entry which is preliminary data.</text>
</comment>
<dbReference type="STRING" id="558151.ACM46_22635"/>
<sequence length="216" mass="25211">MKFLPTAEGYFNFETGKYVYNYTDHLGNTRLSYFKNGSGAEIIEENNYYPFGLKHEGYNVLLGNPAYKYKYNGKELQESGMLNLINMIKSISLILLPFLFSCQNISNEDIYGKYSPISYKNTYDTLTISKDGFYNRVIYNIKGKKLLNYNSKYKLDGSSIKFSDFYLNLDKDLIAFPEDVNDIDMTYTTFFEKKNKNIVLCFGYHEGENCYQKILE</sequence>
<accession>A0A0J7HWV2</accession>
<evidence type="ECO:0000313" key="2">
    <source>
        <dbReference type="Proteomes" id="UP000036261"/>
    </source>
</evidence>
<reference evidence="1 2" key="1">
    <citation type="journal article" date="2013" name="Int. J. Syst. Evol. Microbiol.">
        <title>Chryseobacterium angstadtii sp. nov., isolated from a newt tank.</title>
        <authorList>
            <person name="Kirk K.E."/>
            <person name="Hoffman J.A."/>
            <person name="Smith K.A."/>
            <person name="Strahan B.L."/>
            <person name="Failor K.C."/>
            <person name="Krebs J.E."/>
            <person name="Gale A.N."/>
            <person name="Do T.D."/>
            <person name="Sontag T.C."/>
            <person name="Batties A.M."/>
            <person name="Mistiszyn K."/>
            <person name="Newman J.D."/>
        </authorList>
    </citation>
    <scope>NUCLEOTIDE SEQUENCE [LARGE SCALE GENOMIC DNA]</scope>
    <source>
        <strain evidence="1 2">KM</strain>
    </source>
</reference>
<dbReference type="EMBL" id="LFND01000009">
    <property type="protein sequence ID" value="KMQ58498.1"/>
    <property type="molecule type" value="Genomic_DNA"/>
</dbReference>
<dbReference type="Proteomes" id="UP000036261">
    <property type="component" value="Unassembled WGS sequence"/>
</dbReference>
<organism evidence="1 2">
    <name type="scientific">Chryseobacterium angstadtii</name>
    <dbReference type="NCBI Taxonomy" id="558151"/>
    <lineage>
        <taxon>Bacteria</taxon>
        <taxon>Pseudomonadati</taxon>
        <taxon>Bacteroidota</taxon>
        <taxon>Flavobacteriia</taxon>
        <taxon>Flavobacteriales</taxon>
        <taxon>Weeksellaceae</taxon>
        <taxon>Chryseobacterium group</taxon>
        <taxon>Chryseobacterium</taxon>
    </lineage>
</organism>
<keyword evidence="2" id="KW-1185">Reference proteome</keyword>
<dbReference type="Gene3D" id="2.180.10.10">
    <property type="entry name" value="RHS repeat-associated core"/>
    <property type="match status" value="1"/>
</dbReference>
<dbReference type="AlphaFoldDB" id="A0A0J7HWV2"/>
<protein>
    <submittedName>
        <fullName evidence="1">Uncharacterized protein</fullName>
    </submittedName>
</protein>
<proteinExistence type="predicted"/>
<evidence type="ECO:0000313" key="1">
    <source>
        <dbReference type="EMBL" id="KMQ58498.1"/>
    </source>
</evidence>
<name>A0A0J7HWV2_9FLAO</name>
<gene>
    <name evidence="1" type="ORF">ACM46_22635</name>
</gene>